<evidence type="ECO:0000256" key="2">
    <source>
        <dbReference type="ARBA" id="ARBA00005675"/>
    </source>
</evidence>
<dbReference type="FunFam" id="2.70.150.10:FF:000016">
    <property type="entry name" value="Calcium-transporting P-type ATPase putative"/>
    <property type="match status" value="1"/>
</dbReference>
<evidence type="ECO:0000256" key="6">
    <source>
        <dbReference type="ARBA" id="ARBA00022741"/>
    </source>
</evidence>
<protein>
    <submittedName>
        <fullName evidence="14">Ca2+-transporting ATPase</fullName>
    </submittedName>
</protein>
<feature type="transmembrane region" description="Helical" evidence="12">
    <location>
        <begin position="830"/>
        <end position="851"/>
    </location>
</feature>
<dbReference type="OrthoDB" id="9760364at2"/>
<evidence type="ECO:0000256" key="8">
    <source>
        <dbReference type="ARBA" id="ARBA00022842"/>
    </source>
</evidence>
<dbReference type="NCBIfam" id="TIGR01494">
    <property type="entry name" value="ATPase_P-type"/>
    <property type="match status" value="4"/>
</dbReference>
<dbReference type="Pfam" id="PF00690">
    <property type="entry name" value="Cation_ATPase_N"/>
    <property type="match status" value="1"/>
</dbReference>
<feature type="transmembrane region" description="Helical" evidence="12">
    <location>
        <begin position="792"/>
        <end position="809"/>
    </location>
</feature>
<feature type="transmembrane region" description="Helical" evidence="12">
    <location>
        <begin position="251"/>
        <end position="271"/>
    </location>
</feature>
<dbReference type="InterPro" id="IPR050510">
    <property type="entry name" value="Cation_transp_ATPase_P-type"/>
</dbReference>
<dbReference type="GO" id="GO:0005388">
    <property type="term" value="F:P-type calcium transporter activity"/>
    <property type="evidence" value="ECO:0007669"/>
    <property type="project" value="InterPro"/>
</dbReference>
<dbReference type="Gene3D" id="2.70.150.10">
    <property type="entry name" value="Calcium-transporting ATPase, cytoplasmic transduction domain A"/>
    <property type="match status" value="1"/>
</dbReference>
<feature type="transmembrane region" description="Helical" evidence="12">
    <location>
        <begin position="277"/>
        <end position="303"/>
    </location>
</feature>
<keyword evidence="5" id="KW-0479">Metal-binding</keyword>
<dbReference type="PRINTS" id="PR00119">
    <property type="entry name" value="CATATPASE"/>
</dbReference>
<comment type="similarity">
    <text evidence="2">Belongs to the cation transport ATPase (P-type) (TC 3.A.3) family. Type IIA subfamily.</text>
</comment>
<dbReference type="InterPro" id="IPR004014">
    <property type="entry name" value="ATPase_P-typ_cation-transptr_N"/>
</dbReference>
<feature type="domain" description="Cation-transporting P-type ATPase N-terminal" evidence="13">
    <location>
        <begin position="10"/>
        <end position="83"/>
    </location>
</feature>
<dbReference type="SFLD" id="SFLDF00027">
    <property type="entry name" value="p-type_atpase"/>
    <property type="match status" value="1"/>
</dbReference>
<keyword evidence="3" id="KW-1003">Cell membrane</keyword>
<dbReference type="InterPro" id="IPR006068">
    <property type="entry name" value="ATPase_P-typ_cation-transptr_C"/>
</dbReference>
<dbReference type="InterPro" id="IPR023214">
    <property type="entry name" value="HAD_sf"/>
</dbReference>
<dbReference type="PANTHER" id="PTHR43294">
    <property type="entry name" value="SODIUM/POTASSIUM-TRANSPORTING ATPASE SUBUNIT ALPHA"/>
    <property type="match status" value="1"/>
</dbReference>
<keyword evidence="6" id="KW-0547">Nucleotide-binding</keyword>
<dbReference type="GO" id="GO:0046872">
    <property type="term" value="F:metal ion binding"/>
    <property type="evidence" value="ECO:0007669"/>
    <property type="project" value="UniProtKB-KW"/>
</dbReference>
<dbReference type="SMART" id="SM00831">
    <property type="entry name" value="Cation_ATPase_N"/>
    <property type="match status" value="1"/>
</dbReference>
<feature type="transmembrane region" description="Helical" evidence="12">
    <location>
        <begin position="863"/>
        <end position="882"/>
    </location>
</feature>
<dbReference type="FunFam" id="3.40.50.1000:FF:000028">
    <property type="entry name" value="Calcium-transporting P-type ATPase, putative"/>
    <property type="match status" value="1"/>
</dbReference>
<comment type="subcellular location">
    <subcellularLocation>
        <location evidence="1">Cell membrane</location>
        <topology evidence="1">Multi-pass membrane protein</topology>
    </subcellularLocation>
</comment>
<dbReference type="InterPro" id="IPR023299">
    <property type="entry name" value="ATPase_P-typ_cyto_dom_N"/>
</dbReference>
<dbReference type="NCBIfam" id="TIGR01116">
    <property type="entry name" value="ATPase-IIA1_Ca"/>
    <property type="match status" value="1"/>
</dbReference>
<keyword evidence="4 12" id="KW-0812">Transmembrane</keyword>
<dbReference type="SFLD" id="SFLDG00002">
    <property type="entry name" value="C1.7:_P-type_atpase_like"/>
    <property type="match status" value="1"/>
</dbReference>
<dbReference type="Pfam" id="PF13246">
    <property type="entry name" value="Cation_ATPase"/>
    <property type="match status" value="1"/>
</dbReference>
<dbReference type="Gene3D" id="1.20.1110.10">
    <property type="entry name" value="Calcium-transporting ATPase, transmembrane domain"/>
    <property type="match status" value="1"/>
</dbReference>
<dbReference type="InterPro" id="IPR036412">
    <property type="entry name" value="HAD-like_sf"/>
</dbReference>
<dbReference type="InterPro" id="IPR023298">
    <property type="entry name" value="ATPase_P-typ_TM_dom_sf"/>
</dbReference>
<evidence type="ECO:0000256" key="9">
    <source>
        <dbReference type="ARBA" id="ARBA00022967"/>
    </source>
</evidence>
<dbReference type="SUPFAM" id="SSF56784">
    <property type="entry name" value="HAD-like"/>
    <property type="match status" value="1"/>
</dbReference>
<evidence type="ECO:0000256" key="7">
    <source>
        <dbReference type="ARBA" id="ARBA00022840"/>
    </source>
</evidence>
<dbReference type="InterPro" id="IPR005782">
    <property type="entry name" value="P-type_ATPase_IIA"/>
</dbReference>
<feature type="transmembrane region" description="Helical" evidence="12">
    <location>
        <begin position="56"/>
        <end position="81"/>
    </location>
</feature>
<evidence type="ECO:0000313" key="15">
    <source>
        <dbReference type="Proteomes" id="UP000197025"/>
    </source>
</evidence>
<dbReference type="InParanoid" id="A0A212R7Q8"/>
<dbReference type="InterPro" id="IPR018303">
    <property type="entry name" value="ATPase_P-typ_P_site"/>
</dbReference>
<reference evidence="15" key="1">
    <citation type="submission" date="2017-06" db="EMBL/GenBank/DDBJ databases">
        <authorList>
            <person name="Varghese N."/>
            <person name="Submissions S."/>
        </authorList>
    </citation>
    <scope>NUCLEOTIDE SEQUENCE [LARGE SCALE GENOMIC DNA]</scope>
    <source>
        <strain evidence="15">JAD2</strain>
    </source>
</reference>
<feature type="transmembrane region" description="Helical" evidence="12">
    <location>
        <begin position="87"/>
        <end position="108"/>
    </location>
</feature>
<dbReference type="SUPFAM" id="SSF81665">
    <property type="entry name" value="Calcium ATPase, transmembrane domain M"/>
    <property type="match status" value="1"/>
</dbReference>
<dbReference type="InterPro" id="IPR059000">
    <property type="entry name" value="ATPase_P-type_domA"/>
</dbReference>
<dbReference type="SUPFAM" id="SSF81653">
    <property type="entry name" value="Calcium ATPase, transduction domain A"/>
    <property type="match status" value="1"/>
</dbReference>
<dbReference type="SFLD" id="SFLDS00003">
    <property type="entry name" value="Haloacid_Dehalogenase"/>
    <property type="match status" value="1"/>
</dbReference>
<keyword evidence="15" id="KW-1185">Reference proteome</keyword>
<evidence type="ECO:0000256" key="5">
    <source>
        <dbReference type="ARBA" id="ARBA00022723"/>
    </source>
</evidence>
<sequence>MEQPSEPRIPWHTLSVEECFQRLRAGPAGLSREEAARRLREWGPNELEPPRRISPLAILLAQFQNILVLILLAATALSIVLGHGTEAVVIMIIVFLSVLLGFVQEYRAERALEALRRMAAPMATVLREGVEERIPARELVPGDVVVLHAGDRVPADLRLIEAVNLQIDEAVLTGESVPVEKHTAAIPDPALPIGDRRNMAYAGTVVTYGRGQGLVVATGMRTEFGAIARMLQTIQEERTPLQENLDRVGKALARAALGVVALIVALGLLRGQPWLEMLIFGLALAVAVVPEALPAVVTISLALGVQRMVRRNALIRRLPAVETLGSTDVICTDKTGTLTRNEMTVRRLFVCGRFWEVTGSGYEPAGEFRVDGQPVAPSEAVRRLLRAAALASDARLRRGADGTWQGQGDPTERALLVAAMKAGLDPEELNRRYPRVHEIPFTSERKRMTTLNRGSEDLFAASKGAPEVILESCRFLLTEKGERPLTPSDREQILEAARAMAGEALRVLGVADKPQALPEDAEEGMVFLGLVGMIDPPRPEAKQAIQVCREAGIRVVMITGDHPLTAQAIARELGLLRDGRVVTGAELDRMSDEEFERQLEGIDVYARVSPAHKFRVVTALQKKGHIVAMTGDGVNDAPALKRADIGIAMGITGTDVSKEAAAMVLLDDNFASIVAAVEEGRAIFSNIKKYLMYLLSSNVGEILLMALASLAGLPPPLSAAQILYVNLATDGLPALALSVDPPEPDLMRRPPRNPRSGLFTRPVVLLMLAGGLWSALVNLSLFAWALSSGRSLQEAMTMAFVSLVLIQFFKAYNFRSDRHSILRQPFANRWLNRAILWETTMLLMLIYVPFLRDLFGIYSLPPIDWAIVLMAAATVVPVLELVKWVERRGLLGSLDG</sequence>
<evidence type="ECO:0000259" key="13">
    <source>
        <dbReference type="SMART" id="SM00831"/>
    </source>
</evidence>
<accession>A0A212R7Q8</accession>
<keyword evidence="7" id="KW-0067">ATP-binding</keyword>
<organism evidence="14 15">
    <name type="scientific">Thermoflexus hugenholtzii JAD2</name>
    <dbReference type="NCBI Taxonomy" id="877466"/>
    <lineage>
        <taxon>Bacteria</taxon>
        <taxon>Bacillati</taxon>
        <taxon>Chloroflexota</taxon>
        <taxon>Thermoflexia</taxon>
        <taxon>Thermoflexales</taxon>
        <taxon>Thermoflexaceae</taxon>
        <taxon>Thermoflexus</taxon>
    </lineage>
</organism>
<dbReference type="FunCoup" id="A0A212R7Q8">
    <property type="interactions" value="268"/>
</dbReference>
<evidence type="ECO:0000256" key="4">
    <source>
        <dbReference type="ARBA" id="ARBA00022692"/>
    </source>
</evidence>
<name>A0A212R7Q8_9CHLR</name>
<dbReference type="EMBL" id="FYEK01000035">
    <property type="protein sequence ID" value="SNB68063.1"/>
    <property type="molecule type" value="Genomic_DNA"/>
</dbReference>
<feature type="transmembrane region" description="Helical" evidence="12">
    <location>
        <begin position="690"/>
        <end position="713"/>
    </location>
</feature>
<dbReference type="Proteomes" id="UP000197025">
    <property type="component" value="Unassembled WGS sequence"/>
</dbReference>
<keyword evidence="11 12" id="KW-0472">Membrane</keyword>
<dbReference type="GO" id="GO:0016887">
    <property type="term" value="F:ATP hydrolysis activity"/>
    <property type="evidence" value="ECO:0007669"/>
    <property type="project" value="InterPro"/>
</dbReference>
<keyword evidence="9" id="KW-1278">Translocase</keyword>
<dbReference type="InterPro" id="IPR001757">
    <property type="entry name" value="P_typ_ATPase"/>
</dbReference>
<evidence type="ECO:0000256" key="3">
    <source>
        <dbReference type="ARBA" id="ARBA00022475"/>
    </source>
</evidence>
<feature type="transmembrane region" description="Helical" evidence="12">
    <location>
        <begin position="719"/>
        <end position="737"/>
    </location>
</feature>
<dbReference type="PROSITE" id="PS00154">
    <property type="entry name" value="ATPASE_E1_E2"/>
    <property type="match status" value="1"/>
</dbReference>
<feature type="transmembrane region" description="Helical" evidence="12">
    <location>
        <begin position="758"/>
        <end position="786"/>
    </location>
</feature>
<dbReference type="GO" id="GO:0140352">
    <property type="term" value="P:export from cell"/>
    <property type="evidence" value="ECO:0007669"/>
    <property type="project" value="UniProtKB-ARBA"/>
</dbReference>
<gene>
    <name evidence="14" type="ORF">SAMN02746019_00002380</name>
</gene>
<dbReference type="GO" id="GO:0005524">
    <property type="term" value="F:ATP binding"/>
    <property type="evidence" value="ECO:0007669"/>
    <property type="project" value="UniProtKB-KW"/>
</dbReference>
<evidence type="ECO:0000256" key="10">
    <source>
        <dbReference type="ARBA" id="ARBA00022989"/>
    </source>
</evidence>
<dbReference type="InterPro" id="IPR044492">
    <property type="entry name" value="P_typ_ATPase_HD_dom"/>
</dbReference>
<dbReference type="InterPro" id="IPR008250">
    <property type="entry name" value="ATPase_P-typ_transduc_dom_A_sf"/>
</dbReference>
<dbReference type="CDD" id="cd02089">
    <property type="entry name" value="P-type_ATPase_Ca_prok"/>
    <property type="match status" value="1"/>
</dbReference>
<dbReference type="Pfam" id="PF00689">
    <property type="entry name" value="Cation_ATPase_C"/>
    <property type="match status" value="1"/>
</dbReference>
<dbReference type="AlphaFoldDB" id="A0A212R7Q8"/>
<dbReference type="PRINTS" id="PR00120">
    <property type="entry name" value="HATPASE"/>
</dbReference>
<dbReference type="Gene3D" id="3.40.50.1000">
    <property type="entry name" value="HAD superfamily/HAD-like"/>
    <property type="match status" value="1"/>
</dbReference>
<evidence type="ECO:0000313" key="14">
    <source>
        <dbReference type="EMBL" id="SNB68063.1"/>
    </source>
</evidence>
<keyword evidence="8" id="KW-0460">Magnesium</keyword>
<dbReference type="Gene3D" id="3.40.1110.10">
    <property type="entry name" value="Calcium-transporting ATPase, cytoplasmic domain N"/>
    <property type="match status" value="1"/>
</dbReference>
<evidence type="ECO:0000256" key="12">
    <source>
        <dbReference type="SAM" id="Phobius"/>
    </source>
</evidence>
<dbReference type="GO" id="GO:0005886">
    <property type="term" value="C:plasma membrane"/>
    <property type="evidence" value="ECO:0007669"/>
    <property type="project" value="UniProtKB-SubCell"/>
</dbReference>
<dbReference type="RefSeq" id="WP_088571626.1">
    <property type="nucleotide sequence ID" value="NZ_FYEK01000035.1"/>
</dbReference>
<dbReference type="SUPFAM" id="SSF81660">
    <property type="entry name" value="Metal cation-transporting ATPase, ATP-binding domain N"/>
    <property type="match status" value="1"/>
</dbReference>
<evidence type="ECO:0000256" key="11">
    <source>
        <dbReference type="ARBA" id="ARBA00023136"/>
    </source>
</evidence>
<evidence type="ECO:0000256" key="1">
    <source>
        <dbReference type="ARBA" id="ARBA00004651"/>
    </source>
</evidence>
<dbReference type="PANTHER" id="PTHR43294:SF21">
    <property type="entry name" value="CATION TRANSPORTING ATPASE"/>
    <property type="match status" value="1"/>
</dbReference>
<proteinExistence type="inferred from homology"/>
<dbReference type="Pfam" id="PF00122">
    <property type="entry name" value="E1-E2_ATPase"/>
    <property type="match status" value="1"/>
</dbReference>
<keyword evidence="10 12" id="KW-1133">Transmembrane helix</keyword>